<keyword evidence="3 11" id="KW-0858">Xylan degradation</keyword>
<dbReference type="Pfam" id="PF00331">
    <property type="entry name" value="Glyco_hydro_10"/>
    <property type="match status" value="1"/>
</dbReference>
<gene>
    <name evidence="11" type="ORF">HNR50_001587</name>
</gene>
<evidence type="ECO:0000256" key="3">
    <source>
        <dbReference type="ARBA" id="ARBA00022651"/>
    </source>
</evidence>
<name>A0A841RAH7_9SPIO</name>
<keyword evidence="5 9" id="KW-0378">Hydrolase</keyword>
<dbReference type="EC" id="3.2.1.8" evidence="9"/>
<protein>
    <recommendedName>
        <fullName evidence="9">Beta-xylanase</fullName>
        <ecNumber evidence="9">3.2.1.8</ecNumber>
    </recommendedName>
</protein>
<comment type="similarity">
    <text evidence="2 9">Belongs to the glycosyl hydrolase 10 (cellulase F) family.</text>
</comment>
<keyword evidence="12" id="KW-1185">Reference proteome</keyword>
<evidence type="ECO:0000313" key="12">
    <source>
        <dbReference type="Proteomes" id="UP000587760"/>
    </source>
</evidence>
<dbReference type="SMART" id="SM00633">
    <property type="entry name" value="Glyco_10"/>
    <property type="match status" value="1"/>
</dbReference>
<dbReference type="RefSeq" id="WP_184745602.1">
    <property type="nucleotide sequence ID" value="NZ_JACHGJ010000002.1"/>
</dbReference>
<dbReference type="Proteomes" id="UP000587760">
    <property type="component" value="Unassembled WGS sequence"/>
</dbReference>
<dbReference type="Gene3D" id="3.20.20.80">
    <property type="entry name" value="Glycosidases"/>
    <property type="match status" value="1"/>
</dbReference>
<dbReference type="PANTHER" id="PTHR31490">
    <property type="entry name" value="GLYCOSYL HYDROLASE"/>
    <property type="match status" value="1"/>
</dbReference>
<keyword evidence="6 9" id="KW-0119">Carbohydrate metabolism</keyword>
<dbReference type="PANTHER" id="PTHR31490:SF88">
    <property type="entry name" value="BETA-XYLANASE"/>
    <property type="match status" value="1"/>
</dbReference>
<evidence type="ECO:0000256" key="4">
    <source>
        <dbReference type="ARBA" id="ARBA00022729"/>
    </source>
</evidence>
<dbReference type="InterPro" id="IPR017853">
    <property type="entry name" value="GH"/>
</dbReference>
<evidence type="ECO:0000256" key="9">
    <source>
        <dbReference type="RuleBase" id="RU361174"/>
    </source>
</evidence>
<evidence type="ECO:0000256" key="8">
    <source>
        <dbReference type="ARBA" id="ARBA00023326"/>
    </source>
</evidence>
<evidence type="ECO:0000256" key="5">
    <source>
        <dbReference type="ARBA" id="ARBA00022801"/>
    </source>
</evidence>
<dbReference type="GO" id="GO:0031176">
    <property type="term" value="F:endo-1,4-beta-xylanase activity"/>
    <property type="evidence" value="ECO:0007669"/>
    <property type="project" value="UniProtKB-EC"/>
</dbReference>
<dbReference type="InterPro" id="IPR044846">
    <property type="entry name" value="GH10"/>
</dbReference>
<evidence type="ECO:0000256" key="1">
    <source>
        <dbReference type="ARBA" id="ARBA00000681"/>
    </source>
</evidence>
<sequence>MGALDRKIQTNRTGSVKLKLTQGGRPVAGCAVRIGQKNHKFQFGSNWQDDIIRFARKELNGPAGEQPDVITKLYLDLFNQVTLPFYWANFEPEQGKPGTEMMKKLASWYSSHDIALKGHPLCWHTLAPNWLLNMTNDEILRTQIDRIKRDVSDFAGIVDTWDVVNEAVIMPIFDKYDNGLTRLCKEKGRIELLKIMFETARETNPRARFLINDFDTSPAYDILVEGCLEAGIEIDVIGIQSHMHQGYWGVEKTERIIERFERFGLPIHFTENTIISGDLMPPEIKDLNDFQVTDWPSTPEGEERQAEEVVTHIKTLLSHPLVESITWWDIKDGAWLNAPSGLIRRDNTPKPSYHALKDLFKGEWWLKPSEFVSDSKGEIEVKGFLGEYELEFEGRLQRFQIPSTEESEIQIDLL</sequence>
<organism evidence="11 12">
    <name type="scientific">Spirochaeta isovalerica</name>
    <dbReference type="NCBI Taxonomy" id="150"/>
    <lineage>
        <taxon>Bacteria</taxon>
        <taxon>Pseudomonadati</taxon>
        <taxon>Spirochaetota</taxon>
        <taxon>Spirochaetia</taxon>
        <taxon>Spirochaetales</taxon>
        <taxon>Spirochaetaceae</taxon>
        <taxon>Spirochaeta</taxon>
    </lineage>
</organism>
<keyword evidence="8 9" id="KW-0624">Polysaccharide degradation</keyword>
<evidence type="ECO:0000256" key="7">
    <source>
        <dbReference type="ARBA" id="ARBA00023295"/>
    </source>
</evidence>
<dbReference type="EMBL" id="JACHGJ010000002">
    <property type="protein sequence ID" value="MBB6479929.1"/>
    <property type="molecule type" value="Genomic_DNA"/>
</dbReference>
<dbReference type="SUPFAM" id="SSF51445">
    <property type="entry name" value="(Trans)glycosidases"/>
    <property type="match status" value="1"/>
</dbReference>
<dbReference type="InterPro" id="IPR001000">
    <property type="entry name" value="GH10_dom"/>
</dbReference>
<dbReference type="GO" id="GO:0045493">
    <property type="term" value="P:xylan catabolic process"/>
    <property type="evidence" value="ECO:0007669"/>
    <property type="project" value="UniProtKB-KW"/>
</dbReference>
<feature type="domain" description="GH10" evidence="10">
    <location>
        <begin position="63"/>
        <end position="359"/>
    </location>
</feature>
<proteinExistence type="inferred from homology"/>
<evidence type="ECO:0000256" key="6">
    <source>
        <dbReference type="ARBA" id="ARBA00023277"/>
    </source>
</evidence>
<dbReference type="AlphaFoldDB" id="A0A841RAH7"/>
<evidence type="ECO:0000256" key="2">
    <source>
        <dbReference type="ARBA" id="ARBA00007495"/>
    </source>
</evidence>
<evidence type="ECO:0000259" key="10">
    <source>
        <dbReference type="PROSITE" id="PS51760"/>
    </source>
</evidence>
<keyword evidence="7 9" id="KW-0326">Glycosidase</keyword>
<keyword evidence="4" id="KW-0732">Signal</keyword>
<dbReference type="PRINTS" id="PR00134">
    <property type="entry name" value="GLHYDRLASE10"/>
</dbReference>
<comment type="caution">
    <text evidence="11">The sequence shown here is derived from an EMBL/GenBank/DDBJ whole genome shotgun (WGS) entry which is preliminary data.</text>
</comment>
<comment type="catalytic activity">
    <reaction evidence="1 9">
        <text>Endohydrolysis of (1-&gt;4)-beta-D-xylosidic linkages in xylans.</text>
        <dbReference type="EC" id="3.2.1.8"/>
    </reaction>
</comment>
<evidence type="ECO:0000313" key="11">
    <source>
        <dbReference type="EMBL" id="MBB6479929.1"/>
    </source>
</evidence>
<dbReference type="PROSITE" id="PS51760">
    <property type="entry name" value="GH10_2"/>
    <property type="match status" value="1"/>
</dbReference>
<reference evidence="11 12" key="1">
    <citation type="submission" date="2020-08" db="EMBL/GenBank/DDBJ databases">
        <title>Genomic Encyclopedia of Type Strains, Phase IV (KMG-IV): sequencing the most valuable type-strain genomes for metagenomic binning, comparative biology and taxonomic classification.</title>
        <authorList>
            <person name="Goeker M."/>
        </authorList>
    </citation>
    <scope>NUCLEOTIDE SEQUENCE [LARGE SCALE GENOMIC DNA]</scope>
    <source>
        <strain evidence="11 12">DSM 2461</strain>
    </source>
</reference>
<accession>A0A841RAH7</accession>